<protein>
    <submittedName>
        <fullName evidence="3">Uncharacterized protein</fullName>
    </submittedName>
</protein>
<sequence length="180" mass="19888">MFWLLGLIKLVDEAFGMFIRLEATCASPKTITSGGKLNGKTKTEGNYNKENDRCVQGMLRLACRLDRREGNNTPLRWLGQGALSHKLRRLIVTVLGSVEMMTGIAFLKQSMTIHCRRKNGASGDRPTMLSKKTSEKGAETIGTNIFSDSIYGVDTNEHGMDVKAISPRPVWLNVVVGQDT</sequence>
<proteinExistence type="predicted"/>
<dbReference type="Proteomes" id="UP000824890">
    <property type="component" value="Unassembled WGS sequence"/>
</dbReference>
<feature type="signal peptide" evidence="2">
    <location>
        <begin position="1"/>
        <end position="16"/>
    </location>
</feature>
<keyword evidence="4" id="KW-1185">Reference proteome</keyword>
<accession>A0ABQ7YVW7</accession>
<feature type="region of interest" description="Disordered" evidence="1">
    <location>
        <begin position="117"/>
        <end position="136"/>
    </location>
</feature>
<keyword evidence="2" id="KW-0732">Signal</keyword>
<gene>
    <name evidence="3" type="ORF">HID58_069429</name>
</gene>
<reference evidence="3 4" key="1">
    <citation type="submission" date="2021-05" db="EMBL/GenBank/DDBJ databases">
        <title>Genome Assembly of Synthetic Allotetraploid Brassica napus Reveals Homoeologous Exchanges between Subgenomes.</title>
        <authorList>
            <person name="Davis J.T."/>
        </authorList>
    </citation>
    <scope>NUCLEOTIDE SEQUENCE [LARGE SCALE GENOMIC DNA]</scope>
    <source>
        <strain evidence="4">cv. Da-Ae</strain>
        <tissue evidence="3">Seedling</tissue>
    </source>
</reference>
<dbReference type="EMBL" id="JAGKQM010000016">
    <property type="protein sequence ID" value="KAH0872067.1"/>
    <property type="molecule type" value="Genomic_DNA"/>
</dbReference>
<feature type="chain" id="PRO_5047087759" evidence="2">
    <location>
        <begin position="17"/>
        <end position="180"/>
    </location>
</feature>
<evidence type="ECO:0000256" key="1">
    <source>
        <dbReference type="SAM" id="MobiDB-lite"/>
    </source>
</evidence>
<evidence type="ECO:0000313" key="4">
    <source>
        <dbReference type="Proteomes" id="UP000824890"/>
    </source>
</evidence>
<name>A0ABQ7YVW7_BRANA</name>
<comment type="caution">
    <text evidence="3">The sequence shown here is derived from an EMBL/GenBank/DDBJ whole genome shotgun (WGS) entry which is preliminary data.</text>
</comment>
<evidence type="ECO:0000256" key="2">
    <source>
        <dbReference type="SAM" id="SignalP"/>
    </source>
</evidence>
<organism evidence="3 4">
    <name type="scientific">Brassica napus</name>
    <name type="common">Rape</name>
    <dbReference type="NCBI Taxonomy" id="3708"/>
    <lineage>
        <taxon>Eukaryota</taxon>
        <taxon>Viridiplantae</taxon>
        <taxon>Streptophyta</taxon>
        <taxon>Embryophyta</taxon>
        <taxon>Tracheophyta</taxon>
        <taxon>Spermatophyta</taxon>
        <taxon>Magnoliopsida</taxon>
        <taxon>eudicotyledons</taxon>
        <taxon>Gunneridae</taxon>
        <taxon>Pentapetalae</taxon>
        <taxon>rosids</taxon>
        <taxon>malvids</taxon>
        <taxon>Brassicales</taxon>
        <taxon>Brassicaceae</taxon>
        <taxon>Brassiceae</taxon>
        <taxon>Brassica</taxon>
    </lineage>
</organism>
<evidence type="ECO:0000313" key="3">
    <source>
        <dbReference type="EMBL" id="KAH0872067.1"/>
    </source>
</evidence>